<accession>A0ABW1E2I0</accession>
<gene>
    <name evidence="2" type="ORF">ACFPZI_22440</name>
</gene>
<evidence type="ECO:0000313" key="2">
    <source>
        <dbReference type="EMBL" id="MFC5854451.1"/>
    </source>
</evidence>
<evidence type="ECO:0000256" key="1">
    <source>
        <dbReference type="SAM" id="MobiDB-lite"/>
    </source>
</evidence>
<organism evidence="2 3">
    <name type="scientific">Streptomyces chlorus</name>
    <dbReference type="NCBI Taxonomy" id="887452"/>
    <lineage>
        <taxon>Bacteria</taxon>
        <taxon>Bacillati</taxon>
        <taxon>Actinomycetota</taxon>
        <taxon>Actinomycetes</taxon>
        <taxon>Kitasatosporales</taxon>
        <taxon>Streptomycetaceae</taxon>
        <taxon>Streptomyces</taxon>
    </lineage>
</organism>
<evidence type="ECO:0000313" key="3">
    <source>
        <dbReference type="Proteomes" id="UP001596180"/>
    </source>
</evidence>
<sequence length="64" mass="6762">MRVPRDLLTDADGKWSSVVAVGLSCSEFRFRSWAADSSHLGKATRAGGGPEAEGGYGGRPARPR</sequence>
<protein>
    <submittedName>
        <fullName evidence="2">Uncharacterized protein</fullName>
    </submittedName>
</protein>
<proteinExistence type="predicted"/>
<keyword evidence="3" id="KW-1185">Reference proteome</keyword>
<feature type="region of interest" description="Disordered" evidence="1">
    <location>
        <begin position="38"/>
        <end position="64"/>
    </location>
</feature>
<dbReference type="RefSeq" id="WP_381365778.1">
    <property type="nucleotide sequence ID" value="NZ_JBHSOA010000050.1"/>
</dbReference>
<name>A0ABW1E2I0_9ACTN</name>
<dbReference type="Proteomes" id="UP001596180">
    <property type="component" value="Unassembled WGS sequence"/>
</dbReference>
<reference evidence="3" key="1">
    <citation type="journal article" date="2019" name="Int. J. Syst. Evol. Microbiol.">
        <title>The Global Catalogue of Microorganisms (GCM) 10K type strain sequencing project: providing services to taxonomists for standard genome sequencing and annotation.</title>
        <authorList>
            <consortium name="The Broad Institute Genomics Platform"/>
            <consortium name="The Broad Institute Genome Sequencing Center for Infectious Disease"/>
            <person name="Wu L."/>
            <person name="Ma J."/>
        </authorList>
    </citation>
    <scope>NUCLEOTIDE SEQUENCE [LARGE SCALE GENOMIC DNA]</scope>
    <source>
        <strain evidence="3">JCM 10411</strain>
    </source>
</reference>
<dbReference type="EMBL" id="JBHSOA010000050">
    <property type="protein sequence ID" value="MFC5854451.1"/>
    <property type="molecule type" value="Genomic_DNA"/>
</dbReference>
<dbReference type="PROSITE" id="PS51257">
    <property type="entry name" value="PROKAR_LIPOPROTEIN"/>
    <property type="match status" value="1"/>
</dbReference>
<comment type="caution">
    <text evidence="2">The sequence shown here is derived from an EMBL/GenBank/DDBJ whole genome shotgun (WGS) entry which is preliminary data.</text>
</comment>
<feature type="compositionally biased region" description="Gly residues" evidence="1">
    <location>
        <begin position="46"/>
        <end position="58"/>
    </location>
</feature>